<protein>
    <submittedName>
        <fullName evidence="1">Uncharacterized protein</fullName>
    </submittedName>
</protein>
<reference evidence="2" key="1">
    <citation type="submission" date="2014-09" db="EMBL/GenBank/DDBJ databases">
        <authorList>
            <person name="Sharma Rahul"/>
            <person name="Thines Marco"/>
        </authorList>
    </citation>
    <scope>NUCLEOTIDE SEQUENCE [LARGE SCALE GENOMIC DNA]</scope>
</reference>
<evidence type="ECO:0000313" key="2">
    <source>
        <dbReference type="Proteomes" id="UP000054928"/>
    </source>
</evidence>
<evidence type="ECO:0000313" key="1">
    <source>
        <dbReference type="EMBL" id="CEG37481.1"/>
    </source>
</evidence>
<dbReference type="AlphaFoldDB" id="A0A0P1AAW1"/>
<accession>A0A0P1AAW1</accession>
<dbReference type="EMBL" id="CCYD01000286">
    <property type="protein sequence ID" value="CEG37481.1"/>
    <property type="molecule type" value="Genomic_DNA"/>
</dbReference>
<name>A0A0P1AAW1_PLAHL</name>
<dbReference type="RefSeq" id="XP_024573850.1">
    <property type="nucleotide sequence ID" value="XM_024722811.1"/>
</dbReference>
<organism evidence="1 2">
    <name type="scientific">Plasmopara halstedii</name>
    <name type="common">Downy mildew of sunflower</name>
    <dbReference type="NCBI Taxonomy" id="4781"/>
    <lineage>
        <taxon>Eukaryota</taxon>
        <taxon>Sar</taxon>
        <taxon>Stramenopiles</taxon>
        <taxon>Oomycota</taxon>
        <taxon>Peronosporomycetes</taxon>
        <taxon>Peronosporales</taxon>
        <taxon>Peronosporaceae</taxon>
        <taxon>Plasmopara</taxon>
    </lineage>
</organism>
<dbReference type="GeneID" id="36400127"/>
<keyword evidence="2" id="KW-1185">Reference proteome</keyword>
<dbReference type="Proteomes" id="UP000054928">
    <property type="component" value="Unassembled WGS sequence"/>
</dbReference>
<proteinExistence type="predicted"/>
<sequence>MCRLVLSHTFLGLPDLFTTSTSLHAQVAAYVAWHWCTNTLCLFIALATLKVIKSTIEVQYAFLHKKQTTVWTTQNRICRLIKIWRRF</sequence>